<evidence type="ECO:0000256" key="3">
    <source>
        <dbReference type="ARBA" id="ARBA00022452"/>
    </source>
</evidence>
<dbReference type="InterPro" id="IPR036942">
    <property type="entry name" value="Beta-barrel_TonB_sf"/>
</dbReference>
<feature type="domain" description="TonB-dependent receptor-like beta-barrel" evidence="13">
    <location>
        <begin position="288"/>
        <end position="716"/>
    </location>
</feature>
<keyword evidence="8 12" id="KW-0798">TonB box</keyword>
<evidence type="ECO:0000313" key="15">
    <source>
        <dbReference type="EMBL" id="GAA0750964.1"/>
    </source>
</evidence>
<gene>
    <name evidence="15" type="ORF">GCM10009107_23270</name>
</gene>
<dbReference type="InterPro" id="IPR012910">
    <property type="entry name" value="Plug_dom"/>
</dbReference>
<dbReference type="Pfam" id="PF00593">
    <property type="entry name" value="TonB_dep_Rec_b-barrel"/>
    <property type="match status" value="1"/>
</dbReference>
<keyword evidence="3 11" id="KW-1134">Transmembrane beta strand</keyword>
<accession>A0ABP3VC15</accession>
<keyword evidence="10 11" id="KW-0998">Cell outer membrane</keyword>
<keyword evidence="16" id="KW-1185">Reference proteome</keyword>
<comment type="subcellular location">
    <subcellularLocation>
        <location evidence="1 11">Cell outer membrane</location>
        <topology evidence="1 11">Multi-pass membrane protein</topology>
    </subcellularLocation>
</comment>
<comment type="similarity">
    <text evidence="11 12">Belongs to the TonB-dependent receptor family.</text>
</comment>
<keyword evidence="2 11" id="KW-0813">Transport</keyword>
<keyword evidence="5 11" id="KW-0812">Transmembrane</keyword>
<dbReference type="Proteomes" id="UP001500279">
    <property type="component" value="Unassembled WGS sequence"/>
</dbReference>
<evidence type="ECO:0000256" key="7">
    <source>
        <dbReference type="ARBA" id="ARBA00023065"/>
    </source>
</evidence>
<evidence type="ECO:0000256" key="4">
    <source>
        <dbReference type="ARBA" id="ARBA00022496"/>
    </source>
</evidence>
<proteinExistence type="inferred from homology"/>
<keyword evidence="15" id="KW-0675">Receptor</keyword>
<evidence type="ECO:0000256" key="11">
    <source>
        <dbReference type="PROSITE-ProRule" id="PRU01360"/>
    </source>
</evidence>
<keyword evidence="7" id="KW-0406">Ion transport</keyword>
<dbReference type="InterPro" id="IPR039426">
    <property type="entry name" value="TonB-dep_rcpt-like"/>
</dbReference>
<organism evidence="15 16">
    <name type="scientific">Ideonella azotifigens</name>
    <dbReference type="NCBI Taxonomy" id="513160"/>
    <lineage>
        <taxon>Bacteria</taxon>
        <taxon>Pseudomonadati</taxon>
        <taxon>Pseudomonadota</taxon>
        <taxon>Betaproteobacteria</taxon>
        <taxon>Burkholderiales</taxon>
        <taxon>Sphaerotilaceae</taxon>
        <taxon>Ideonella</taxon>
    </lineage>
</organism>
<evidence type="ECO:0000256" key="5">
    <source>
        <dbReference type="ARBA" id="ARBA00022692"/>
    </source>
</evidence>
<dbReference type="SUPFAM" id="SSF56935">
    <property type="entry name" value="Porins"/>
    <property type="match status" value="1"/>
</dbReference>
<evidence type="ECO:0000256" key="2">
    <source>
        <dbReference type="ARBA" id="ARBA00022448"/>
    </source>
</evidence>
<dbReference type="InterPro" id="IPR000531">
    <property type="entry name" value="Beta-barrel_TonB"/>
</dbReference>
<reference evidence="16" key="1">
    <citation type="journal article" date="2019" name="Int. J. Syst. Evol. Microbiol.">
        <title>The Global Catalogue of Microorganisms (GCM) 10K type strain sequencing project: providing services to taxonomists for standard genome sequencing and annotation.</title>
        <authorList>
            <consortium name="The Broad Institute Genomics Platform"/>
            <consortium name="The Broad Institute Genome Sequencing Center for Infectious Disease"/>
            <person name="Wu L."/>
            <person name="Ma J."/>
        </authorList>
    </citation>
    <scope>NUCLEOTIDE SEQUENCE [LARGE SCALE GENOMIC DNA]</scope>
    <source>
        <strain evidence="16">JCM 15503</strain>
    </source>
</reference>
<dbReference type="Gene3D" id="2.40.170.20">
    <property type="entry name" value="TonB-dependent receptor, beta-barrel domain"/>
    <property type="match status" value="1"/>
</dbReference>
<evidence type="ECO:0000256" key="12">
    <source>
        <dbReference type="RuleBase" id="RU003357"/>
    </source>
</evidence>
<evidence type="ECO:0000313" key="16">
    <source>
        <dbReference type="Proteomes" id="UP001500279"/>
    </source>
</evidence>
<dbReference type="PANTHER" id="PTHR32552:SF81">
    <property type="entry name" value="TONB-DEPENDENT OUTER MEMBRANE RECEPTOR"/>
    <property type="match status" value="1"/>
</dbReference>
<evidence type="ECO:0000259" key="13">
    <source>
        <dbReference type="Pfam" id="PF00593"/>
    </source>
</evidence>
<evidence type="ECO:0000256" key="1">
    <source>
        <dbReference type="ARBA" id="ARBA00004571"/>
    </source>
</evidence>
<dbReference type="Pfam" id="PF07715">
    <property type="entry name" value="Plug"/>
    <property type="match status" value="1"/>
</dbReference>
<keyword evidence="6" id="KW-0408">Iron</keyword>
<evidence type="ECO:0000259" key="14">
    <source>
        <dbReference type="Pfam" id="PF07715"/>
    </source>
</evidence>
<protein>
    <submittedName>
        <fullName evidence="15">TonB-dependent receptor</fullName>
    </submittedName>
</protein>
<dbReference type="PROSITE" id="PS52016">
    <property type="entry name" value="TONB_DEPENDENT_REC_3"/>
    <property type="match status" value="1"/>
</dbReference>
<evidence type="ECO:0000256" key="9">
    <source>
        <dbReference type="ARBA" id="ARBA00023136"/>
    </source>
</evidence>
<evidence type="ECO:0000256" key="8">
    <source>
        <dbReference type="ARBA" id="ARBA00023077"/>
    </source>
</evidence>
<name>A0ABP3VC15_9BURK</name>
<feature type="domain" description="TonB-dependent receptor plug" evidence="14">
    <location>
        <begin position="84"/>
        <end position="189"/>
    </location>
</feature>
<evidence type="ECO:0000256" key="6">
    <source>
        <dbReference type="ARBA" id="ARBA00023004"/>
    </source>
</evidence>
<dbReference type="EMBL" id="BAAAEW010000013">
    <property type="protein sequence ID" value="GAA0750964.1"/>
    <property type="molecule type" value="Genomic_DNA"/>
</dbReference>
<keyword evidence="4" id="KW-0410">Iron transport</keyword>
<dbReference type="PANTHER" id="PTHR32552">
    <property type="entry name" value="FERRICHROME IRON RECEPTOR-RELATED"/>
    <property type="match status" value="1"/>
</dbReference>
<keyword evidence="9 11" id="KW-0472">Membrane</keyword>
<evidence type="ECO:0000256" key="10">
    <source>
        <dbReference type="ARBA" id="ARBA00023237"/>
    </source>
</evidence>
<sequence length="752" mass="80619">MVQRGKGWGSGAGSRRGGRCGPIVATGSAAGSAAGLAVALAAAGMASPALAQDAAATPAAAASEPPQVQEVIVTSQRVQTVLGRTPLSVGVLDQHQIETRGTAQLSDLVGVVPGVTVPNGFSNQPQAVGIRGVGVSSAAMSQAVGIYVDDVPIVRGYTSALWDLPDIARIEVLRGPQGTLYGQNLTAGAVRIISIDPGTERAAWVSGSLGNHDEYQAHAYFNGPIGDGPLSGSLALSRRRNQGFGYNATLDEHDNKLDASQFRAKLRWQEPAGWDAILAVDGLLDHSDTNTGNFPLNDPNAAPRVNFTSTTSGPFKRLAGGLELKLSHALGEGLQFHAITGYRAFKDDPTVADIGGLAIQRYLLAQKVHQKVFSQELQLQARQGDLDWTAGAMLVSDDFHFERFVSMTPPGAPASSNSDAITHLETTDFGLYGQLHYRWTERLGMTAGLRAYRTGQTGANQYWLADEQGEHTQNVYQAPHLSTASKGLLPRLGLDWQQDRDLFLYASFAMGQKFGGFNRAAQSQRSAEFATDPEKVTSWELGSKSRLAGGQVKLDIALFYNDYRDYLASLSNAVIDGVHIPEPVLVNAGKAKTYGADIDLGFKLAAHTDVALSAELLRTRFDQFENPTGAAASNYVGNQLPFAPQFSFGASLEHIQPLPDGSSLGLSASVQHLSRQYSDVQNTALTSVPVQTYFNLGASWLTPERGWTFSLRVRNLTNRSYVLLRTRIPPADVDAAFYNAPRTVLATVRHDF</sequence>
<comment type="caution">
    <text evidence="15">The sequence shown here is derived from an EMBL/GenBank/DDBJ whole genome shotgun (WGS) entry which is preliminary data.</text>
</comment>